<dbReference type="EMBL" id="CADCUD010000150">
    <property type="protein sequence ID" value="CAA9344763.1"/>
    <property type="molecule type" value="Genomic_DNA"/>
</dbReference>
<dbReference type="AlphaFoldDB" id="A0A6J4M2V8"/>
<protein>
    <submittedName>
        <fullName evidence="1">Uncharacterized protein</fullName>
    </submittedName>
</protein>
<reference evidence="1" key="1">
    <citation type="submission" date="2020-02" db="EMBL/GenBank/DDBJ databases">
        <authorList>
            <person name="Meier V. D."/>
        </authorList>
    </citation>
    <scope>NUCLEOTIDE SEQUENCE</scope>
    <source>
        <strain evidence="1">AVDCRST_MAG46</strain>
    </source>
</reference>
<proteinExistence type="predicted"/>
<organism evidence="1">
    <name type="scientific">uncultured Nocardioidaceae bacterium</name>
    <dbReference type="NCBI Taxonomy" id="253824"/>
    <lineage>
        <taxon>Bacteria</taxon>
        <taxon>Bacillati</taxon>
        <taxon>Actinomycetota</taxon>
        <taxon>Actinomycetes</taxon>
        <taxon>Propionibacteriales</taxon>
        <taxon>Nocardioidaceae</taxon>
        <taxon>environmental samples</taxon>
    </lineage>
</organism>
<gene>
    <name evidence="1" type="ORF">AVDCRST_MAG46-2208</name>
</gene>
<sequence length="44" mass="4652">MTDAHPLEVAESAIGGELLSTSVKKLLLARSIRGHYKAGDESSI</sequence>
<accession>A0A6J4M2V8</accession>
<evidence type="ECO:0000313" key="1">
    <source>
        <dbReference type="EMBL" id="CAA9344763.1"/>
    </source>
</evidence>
<name>A0A6J4M2V8_9ACTN</name>